<keyword evidence="2" id="KW-0067">ATP-binding</keyword>
<keyword evidence="3" id="KW-1185">Reference proteome</keyword>
<gene>
    <name evidence="2" type="ORF">KGQ19_21980</name>
</gene>
<dbReference type="Gene3D" id="3.40.50.300">
    <property type="entry name" value="P-loop containing nucleotide triphosphate hydrolases"/>
    <property type="match status" value="2"/>
</dbReference>
<sequence length="804" mass="87831">MIQATAEQQAARDAFASGDDLALIAGAGAGKTSTLVLMGSATRKRGLYMAYNKAAAEDARRRFGGNVECRTSHALAYQAVGIRYKRRLENSPRRPGKETARLLGLTDVVKEGAVQIAQAHQARLIMEMVARYCRTADLEVSARHMARVNGLDPGAQDRLSQHLLPYARRAWEDICALDGVLKFDHEHYMKMWGLSRPVLSADFILLDEAQDTNPVVEEVFLAQDAQRVCVGDPAQQIYAWRNARDVMTGFPADHLYLTESFRFGPPIADEANRWLAHAGSEMRLTGRGPGDSAISALDHPDAVLCRGNADAIREVLTHLDQGIPVALVGGGKELRRLAEAAIDLKAGRRTSHPELFLFANWGEVQDYADSDPEAQSLRTIVNLIDSFGPDTIIDAVGRLSDEQDARVIVSTAHKSKGREWNTVRIGAGFHAPPFDESGLQRPLRLDEARLIYVAVTRARHVLDQSSLSWIGEYEKRAAETGSHASTETLAELPLTGQLKLSESPVSRFMAEHLPHVGPLHVQYLKFAATLPHPVQPVDVRSPAWAALGHAIDYRLRLSLGSDLGHAVSHGVKMVGTGTHLPGAPDAATRAALQAAGIELQTLLLHHLDGAASLGDEQLSRLCFVAASYEAVYRTGRLQRGSMLLGATPQITLSELTATVPEYAIEDLDRQFALSTEPFAALRALPSSKQICGPTFAGSTDLGGADADFILDGLLLDCKATRHPRSLGREEIYQLAGYLLLDYDDRYRITRLGLYLARQGAMIAWSVEEFLQALGCSRSLASLRGLLQLKLRGRRTFADSPTPIR</sequence>
<evidence type="ECO:0000259" key="1">
    <source>
        <dbReference type="Pfam" id="PF13538"/>
    </source>
</evidence>
<dbReference type="InterPro" id="IPR027785">
    <property type="entry name" value="UvrD-like_helicase_C"/>
</dbReference>
<dbReference type="SUPFAM" id="SSF52540">
    <property type="entry name" value="P-loop containing nucleoside triphosphate hydrolases"/>
    <property type="match status" value="1"/>
</dbReference>
<evidence type="ECO:0000313" key="2">
    <source>
        <dbReference type="EMBL" id="MBS2549536.1"/>
    </source>
</evidence>
<evidence type="ECO:0000313" key="3">
    <source>
        <dbReference type="Proteomes" id="UP000730482"/>
    </source>
</evidence>
<dbReference type="PANTHER" id="PTHR11070">
    <property type="entry name" value="UVRD / RECB / PCRA DNA HELICASE FAMILY MEMBER"/>
    <property type="match status" value="1"/>
</dbReference>
<dbReference type="InterPro" id="IPR027417">
    <property type="entry name" value="P-loop_NTPase"/>
</dbReference>
<name>A0ABS5KU02_9ACTN</name>
<keyword evidence="2" id="KW-0378">Hydrolase</keyword>
<dbReference type="Proteomes" id="UP000730482">
    <property type="component" value="Unassembled WGS sequence"/>
</dbReference>
<dbReference type="Pfam" id="PF13245">
    <property type="entry name" value="AAA_19"/>
    <property type="match status" value="1"/>
</dbReference>
<dbReference type="RefSeq" id="WP_212011095.1">
    <property type="nucleotide sequence ID" value="NZ_JAAFYZ010000075.1"/>
</dbReference>
<feature type="domain" description="UvrD-like helicase C-terminal" evidence="1">
    <location>
        <begin position="408"/>
        <end position="460"/>
    </location>
</feature>
<dbReference type="PANTHER" id="PTHR11070:SF30">
    <property type="entry name" value="F-BOX DNA HELICASE 1"/>
    <property type="match status" value="1"/>
</dbReference>
<comment type="caution">
    <text evidence="2">The sequence shown here is derived from an EMBL/GenBank/DDBJ whole genome shotgun (WGS) entry which is preliminary data.</text>
</comment>
<keyword evidence="2" id="KW-0347">Helicase</keyword>
<accession>A0ABS5KU02</accession>
<dbReference type="EMBL" id="JAAFYZ010000075">
    <property type="protein sequence ID" value="MBS2549536.1"/>
    <property type="molecule type" value="Genomic_DNA"/>
</dbReference>
<keyword evidence="2" id="KW-0547">Nucleotide-binding</keyword>
<organism evidence="2 3">
    <name type="scientific">Catenulispora pinistramenti</name>
    <dbReference type="NCBI Taxonomy" id="2705254"/>
    <lineage>
        <taxon>Bacteria</taxon>
        <taxon>Bacillati</taxon>
        <taxon>Actinomycetota</taxon>
        <taxon>Actinomycetes</taxon>
        <taxon>Catenulisporales</taxon>
        <taxon>Catenulisporaceae</taxon>
        <taxon>Catenulispora</taxon>
    </lineage>
</organism>
<proteinExistence type="predicted"/>
<dbReference type="GO" id="GO:0004386">
    <property type="term" value="F:helicase activity"/>
    <property type="evidence" value="ECO:0007669"/>
    <property type="project" value="UniProtKB-KW"/>
</dbReference>
<protein>
    <submittedName>
        <fullName evidence="2">ATP-dependent helicase</fullName>
    </submittedName>
</protein>
<reference evidence="2 3" key="1">
    <citation type="submission" date="2020-02" db="EMBL/GenBank/DDBJ databases">
        <title>Acidophilic actinobacteria isolated from forest soil.</title>
        <authorList>
            <person name="Golinska P."/>
        </authorList>
    </citation>
    <scope>NUCLEOTIDE SEQUENCE [LARGE SCALE GENOMIC DNA]</scope>
    <source>
        <strain evidence="2 3">NL8</strain>
    </source>
</reference>
<dbReference type="Pfam" id="PF13538">
    <property type="entry name" value="UvrD_C_2"/>
    <property type="match status" value="1"/>
</dbReference>
<dbReference type="InterPro" id="IPR000212">
    <property type="entry name" value="DNA_helicase_UvrD/REP"/>
</dbReference>